<dbReference type="InterPro" id="IPR036691">
    <property type="entry name" value="Endo/exonu/phosph_ase_sf"/>
</dbReference>
<dbReference type="PANTHER" id="PTHR41349">
    <property type="match status" value="1"/>
</dbReference>
<sequence>MKRIILFTCLVIFFLLKTDSWAQSDTKALKVMAWNILHGGNDLPDGPDRVIDIIREIDPDVVLMVETYGSGPRIAETLGYHFHLIAPEGTDPDDESINLSIYSKYPFGERIDTGYPFYLGGREVLIDEQKINVFSNWFYYLPWDDAPEQMGKSVDELLVWEAAGKRTEMIQNVLPYLKKYAAATDSIPMILGGDMNSPSHLDWNEESQARHNGLIVPWYATKVLADLGLKDSFREVHPNPNWHPGITWDVKGKEDSHRIDYIFYQGRLNPLESTSYMAYFGENLRINGKDIPYPSDHGFVVTTFALE</sequence>
<keyword evidence="1" id="KW-0732">Signal</keyword>
<feature type="domain" description="Endonuclease/exonuclease/phosphatase" evidence="2">
    <location>
        <begin position="32"/>
        <end position="297"/>
    </location>
</feature>
<keyword evidence="4" id="KW-1185">Reference proteome</keyword>
<name>A0ABX0H167_9BACT</name>
<gene>
    <name evidence="3" type="ORF">G9Q97_00770</name>
</gene>
<evidence type="ECO:0000313" key="4">
    <source>
        <dbReference type="Proteomes" id="UP000649799"/>
    </source>
</evidence>
<dbReference type="EMBL" id="JAANYN010000001">
    <property type="protein sequence ID" value="NHE55344.1"/>
    <property type="molecule type" value="Genomic_DNA"/>
</dbReference>
<organism evidence="3 4">
    <name type="scientific">Cyclobacterium plantarum</name>
    <dbReference type="NCBI Taxonomy" id="2716263"/>
    <lineage>
        <taxon>Bacteria</taxon>
        <taxon>Pseudomonadati</taxon>
        <taxon>Bacteroidota</taxon>
        <taxon>Cytophagia</taxon>
        <taxon>Cytophagales</taxon>
        <taxon>Cyclobacteriaceae</taxon>
        <taxon>Cyclobacterium</taxon>
    </lineage>
</organism>
<proteinExistence type="predicted"/>
<dbReference type="Gene3D" id="3.60.10.10">
    <property type="entry name" value="Endonuclease/exonuclease/phosphatase"/>
    <property type="match status" value="1"/>
</dbReference>
<dbReference type="RefSeq" id="WP_166142172.1">
    <property type="nucleotide sequence ID" value="NZ_JAANYN010000001.1"/>
</dbReference>
<feature type="chain" id="PRO_5045617667" description="Endonuclease/exonuclease/phosphatase domain-containing protein" evidence="1">
    <location>
        <begin position="23"/>
        <end position="307"/>
    </location>
</feature>
<evidence type="ECO:0000259" key="2">
    <source>
        <dbReference type="Pfam" id="PF03372"/>
    </source>
</evidence>
<dbReference type="InterPro" id="IPR005135">
    <property type="entry name" value="Endo/exonuclease/phosphatase"/>
</dbReference>
<accession>A0ABX0H167</accession>
<comment type="caution">
    <text evidence="3">The sequence shown here is derived from an EMBL/GenBank/DDBJ whole genome shotgun (WGS) entry which is preliminary data.</text>
</comment>
<evidence type="ECO:0000313" key="3">
    <source>
        <dbReference type="EMBL" id="NHE55344.1"/>
    </source>
</evidence>
<dbReference type="Proteomes" id="UP000649799">
    <property type="component" value="Unassembled WGS sequence"/>
</dbReference>
<dbReference type="Pfam" id="PF03372">
    <property type="entry name" value="Exo_endo_phos"/>
    <property type="match status" value="1"/>
</dbReference>
<reference evidence="3 4" key="1">
    <citation type="submission" date="2020-03" db="EMBL/GenBank/DDBJ databases">
        <title>Cyclobacterium plantarum sp. nov., a marine bacterium isolated from a coastal-marine wetland.</title>
        <authorList>
            <person name="Sanchez-Porro C."/>
            <person name="Ventosa A."/>
            <person name="Amoozegar M."/>
        </authorList>
    </citation>
    <scope>NUCLEOTIDE SEQUENCE [LARGE SCALE GENOMIC DNA]</scope>
    <source>
        <strain evidence="3 4">GBPx2</strain>
    </source>
</reference>
<dbReference type="SUPFAM" id="SSF56219">
    <property type="entry name" value="DNase I-like"/>
    <property type="match status" value="1"/>
</dbReference>
<feature type="signal peptide" evidence="1">
    <location>
        <begin position="1"/>
        <end position="22"/>
    </location>
</feature>
<protein>
    <recommendedName>
        <fullName evidence="2">Endonuclease/exonuclease/phosphatase domain-containing protein</fullName>
    </recommendedName>
</protein>
<evidence type="ECO:0000256" key="1">
    <source>
        <dbReference type="SAM" id="SignalP"/>
    </source>
</evidence>
<dbReference type="PANTHER" id="PTHR41349:SF1">
    <property type="entry name" value="PROTEIN CBG08683"/>
    <property type="match status" value="1"/>
</dbReference>